<comment type="caution">
    <text evidence="2">The sequence shown here is derived from an EMBL/GenBank/DDBJ whole genome shotgun (WGS) entry which is preliminary data.</text>
</comment>
<organism evidence="2 3">
    <name type="scientific">Kibdelosporangium lantanae</name>
    <dbReference type="NCBI Taxonomy" id="1497396"/>
    <lineage>
        <taxon>Bacteria</taxon>
        <taxon>Bacillati</taxon>
        <taxon>Actinomycetota</taxon>
        <taxon>Actinomycetes</taxon>
        <taxon>Pseudonocardiales</taxon>
        <taxon>Pseudonocardiaceae</taxon>
        <taxon>Kibdelosporangium</taxon>
    </lineage>
</organism>
<gene>
    <name evidence="2" type="ORF">ACFQ1S_05690</name>
</gene>
<evidence type="ECO:0000313" key="3">
    <source>
        <dbReference type="Proteomes" id="UP001597045"/>
    </source>
</evidence>
<keyword evidence="3" id="KW-1185">Reference proteome</keyword>
<reference evidence="3" key="1">
    <citation type="journal article" date="2019" name="Int. J. Syst. Evol. Microbiol.">
        <title>The Global Catalogue of Microorganisms (GCM) 10K type strain sequencing project: providing services to taxonomists for standard genome sequencing and annotation.</title>
        <authorList>
            <consortium name="The Broad Institute Genomics Platform"/>
            <consortium name="The Broad Institute Genome Sequencing Center for Infectious Disease"/>
            <person name="Wu L."/>
            <person name="Ma J."/>
        </authorList>
    </citation>
    <scope>NUCLEOTIDE SEQUENCE [LARGE SCALE GENOMIC DNA]</scope>
    <source>
        <strain evidence="3">JCM 31486</strain>
    </source>
</reference>
<evidence type="ECO:0000256" key="1">
    <source>
        <dbReference type="SAM" id="MobiDB-lite"/>
    </source>
</evidence>
<feature type="compositionally biased region" description="Polar residues" evidence="1">
    <location>
        <begin position="1"/>
        <end position="17"/>
    </location>
</feature>
<feature type="region of interest" description="Disordered" evidence="1">
    <location>
        <begin position="1"/>
        <end position="48"/>
    </location>
</feature>
<evidence type="ECO:0000313" key="2">
    <source>
        <dbReference type="EMBL" id="MFD1045119.1"/>
    </source>
</evidence>
<dbReference type="EMBL" id="JBHTIS010000210">
    <property type="protein sequence ID" value="MFD1045119.1"/>
    <property type="molecule type" value="Genomic_DNA"/>
</dbReference>
<protein>
    <submittedName>
        <fullName evidence="2">Uncharacterized protein</fullName>
    </submittedName>
</protein>
<dbReference type="Proteomes" id="UP001597045">
    <property type="component" value="Unassembled WGS sequence"/>
</dbReference>
<feature type="compositionally biased region" description="Low complexity" evidence="1">
    <location>
        <begin position="37"/>
        <end position="48"/>
    </location>
</feature>
<name>A0ABW3M6A3_9PSEU</name>
<proteinExistence type="predicted"/>
<sequence length="173" mass="19044">MNSTRAPNLSTTPTQAWPSPPTRPVGSKVGAEPNLYRRSGGQRMSSGSDPRLRWITGLVGELSEFLEEPVALVGPIEECLVGDNAFSCPIRSSHPRGRVFQLCWNGVLGMAPFDGKPHVSATLFLYSRNQRLALPGHPNGSILEVVYESGQWTTPHWQQDEFGEYIAYDAYGN</sequence>
<accession>A0ABW3M6A3</accession>